<comment type="caution">
    <text evidence="2">The sequence shown here is derived from an EMBL/GenBank/DDBJ whole genome shotgun (WGS) entry which is preliminary data.</text>
</comment>
<feature type="non-terminal residue" evidence="2">
    <location>
        <position position="1"/>
    </location>
</feature>
<dbReference type="Proteomes" id="UP000681720">
    <property type="component" value="Unassembled WGS sequence"/>
</dbReference>
<feature type="non-terminal residue" evidence="2">
    <location>
        <position position="148"/>
    </location>
</feature>
<organism evidence="2 3">
    <name type="scientific">Rotaria magnacalcarata</name>
    <dbReference type="NCBI Taxonomy" id="392030"/>
    <lineage>
        <taxon>Eukaryota</taxon>
        <taxon>Metazoa</taxon>
        <taxon>Spiralia</taxon>
        <taxon>Gnathifera</taxon>
        <taxon>Rotifera</taxon>
        <taxon>Eurotatoria</taxon>
        <taxon>Bdelloidea</taxon>
        <taxon>Philodinida</taxon>
        <taxon>Philodinidae</taxon>
        <taxon>Rotaria</taxon>
    </lineage>
</organism>
<dbReference type="Proteomes" id="UP000681967">
    <property type="component" value="Unassembled WGS sequence"/>
</dbReference>
<reference evidence="2" key="1">
    <citation type="submission" date="2021-02" db="EMBL/GenBank/DDBJ databases">
        <authorList>
            <person name="Nowell W R."/>
        </authorList>
    </citation>
    <scope>NUCLEOTIDE SEQUENCE</scope>
</reference>
<proteinExistence type="predicted"/>
<gene>
    <name evidence="1" type="ORF">BYL167_LOCUS66933</name>
    <name evidence="2" type="ORF">GIL414_LOCUS85376</name>
</gene>
<sequence>QATVKSFYSSTLTYDSDKFFRIGNTYTYYYQAIDIVVNITGNYTLKSNCTMDTYGYLYNNSFDKTKLSLNQVKQDDDSGGNLQFQLTSVLHSGMRSILIVTTYSPNIRGPFSLIVSGPATVDFRIYPTAAKSSSTVTTTTTTSTTSSA</sequence>
<name>A0A8S3JTV4_9BILA</name>
<evidence type="ECO:0000313" key="2">
    <source>
        <dbReference type="EMBL" id="CAF5223031.1"/>
    </source>
</evidence>
<dbReference type="EMBL" id="CAJOBJ010370163">
    <property type="protein sequence ID" value="CAF5223031.1"/>
    <property type="molecule type" value="Genomic_DNA"/>
</dbReference>
<dbReference type="AlphaFoldDB" id="A0A8S3JTV4"/>
<evidence type="ECO:0000313" key="3">
    <source>
        <dbReference type="Proteomes" id="UP000681720"/>
    </source>
</evidence>
<protein>
    <submittedName>
        <fullName evidence="2">Uncharacterized protein</fullName>
    </submittedName>
</protein>
<dbReference type="EMBL" id="CAJOBH010244396">
    <property type="protein sequence ID" value="CAF5120041.1"/>
    <property type="molecule type" value="Genomic_DNA"/>
</dbReference>
<evidence type="ECO:0000313" key="1">
    <source>
        <dbReference type="EMBL" id="CAF5120041.1"/>
    </source>
</evidence>
<accession>A0A8S3JTV4</accession>